<evidence type="ECO:0000313" key="1">
    <source>
        <dbReference type="EMBL" id="MFH7565417.1"/>
    </source>
</evidence>
<proteinExistence type="predicted"/>
<keyword evidence="2" id="KW-1185">Reference proteome</keyword>
<protein>
    <recommendedName>
        <fullName evidence="3">Transposase</fullName>
    </recommendedName>
</protein>
<dbReference type="EMBL" id="JBGFTR010000012">
    <property type="protein sequence ID" value="MFH7565417.1"/>
    <property type="molecule type" value="Genomic_DNA"/>
</dbReference>
<organism evidence="1 2">
    <name type="scientific">Oceanimonas smirnovii</name>
    <dbReference type="NCBI Taxonomy" id="264574"/>
    <lineage>
        <taxon>Bacteria</taxon>
        <taxon>Pseudomonadati</taxon>
        <taxon>Pseudomonadota</taxon>
        <taxon>Gammaproteobacteria</taxon>
        <taxon>Aeromonadales</taxon>
        <taxon>Aeromonadaceae</taxon>
        <taxon>Oceanimonas</taxon>
    </lineage>
</organism>
<sequence>MLDKKKQEHNISLRWWQKLANVPDEVLEIKFECARMDRRLAEMKDAFVALSSRKHGPRCTQCGSEKHTLLPNCRVDYNKPVSTGLKHPGCNGDLLIGEDGTRFMLKPRSMAYDVEGNKLPL</sequence>
<accession>A0ABW7P1R0</accession>
<evidence type="ECO:0008006" key="3">
    <source>
        <dbReference type="Google" id="ProtNLM"/>
    </source>
</evidence>
<reference evidence="1 2" key="1">
    <citation type="submission" date="2024-08" db="EMBL/GenBank/DDBJ databases">
        <title>Oceanimonas smirnovii Genome sequencing and assembly.</title>
        <authorList>
            <person name="Tang B."/>
        </authorList>
    </citation>
    <scope>NUCLEOTIDE SEQUENCE [LARGE SCALE GENOMIC DNA]</scope>
    <source>
        <strain evidence="1 2">OS2020-119</strain>
    </source>
</reference>
<evidence type="ECO:0000313" key="2">
    <source>
        <dbReference type="Proteomes" id="UP001610706"/>
    </source>
</evidence>
<comment type="caution">
    <text evidence="1">The sequence shown here is derived from an EMBL/GenBank/DDBJ whole genome shotgun (WGS) entry which is preliminary data.</text>
</comment>
<gene>
    <name evidence="1" type="ORF">AB9R89_08795</name>
</gene>
<dbReference type="RefSeq" id="WP_395545392.1">
    <property type="nucleotide sequence ID" value="NZ_CP166302.1"/>
</dbReference>
<name>A0ABW7P1R0_9GAMM</name>
<dbReference type="Proteomes" id="UP001610706">
    <property type="component" value="Unassembled WGS sequence"/>
</dbReference>